<dbReference type="RefSeq" id="WP_146315311.1">
    <property type="nucleotide sequence ID" value="NZ_VCQV01000003.1"/>
</dbReference>
<dbReference type="PRINTS" id="PR00080">
    <property type="entry name" value="SDRFAMILY"/>
</dbReference>
<dbReference type="CDD" id="cd05233">
    <property type="entry name" value="SDR_c"/>
    <property type="match status" value="1"/>
</dbReference>
<evidence type="ECO:0000313" key="3">
    <source>
        <dbReference type="EMBL" id="TWP38324.1"/>
    </source>
</evidence>
<reference evidence="3 4" key="2">
    <citation type="submission" date="2019-08" db="EMBL/GenBank/DDBJ databases">
        <title>Jejuicoccus antrihumi gen. nov., sp. nov., a new member of the family Dermacoccaceae isolated from a cave.</title>
        <authorList>
            <person name="Schumann P."/>
            <person name="Kim I.S."/>
        </authorList>
    </citation>
    <scope>NUCLEOTIDE SEQUENCE [LARGE SCALE GENOMIC DNA]</scope>
    <source>
        <strain evidence="3 4">C5-26</strain>
    </source>
</reference>
<evidence type="ECO:0000256" key="1">
    <source>
        <dbReference type="ARBA" id="ARBA00006484"/>
    </source>
</evidence>
<protein>
    <submittedName>
        <fullName evidence="3">SDR family oxidoreductase</fullName>
    </submittedName>
</protein>
<reference evidence="3 4" key="1">
    <citation type="submission" date="2019-05" db="EMBL/GenBank/DDBJ databases">
        <authorList>
            <person name="Lee S.D."/>
        </authorList>
    </citation>
    <scope>NUCLEOTIDE SEQUENCE [LARGE SCALE GENOMIC DNA]</scope>
    <source>
        <strain evidence="3 4">C5-26</strain>
    </source>
</reference>
<name>A0A563E941_9MICO</name>
<dbReference type="PRINTS" id="PR00081">
    <property type="entry name" value="GDHRDH"/>
</dbReference>
<dbReference type="EMBL" id="VCQV01000003">
    <property type="protein sequence ID" value="TWP38324.1"/>
    <property type="molecule type" value="Genomic_DNA"/>
</dbReference>
<dbReference type="SUPFAM" id="SSF51735">
    <property type="entry name" value="NAD(P)-binding Rossmann-fold domains"/>
    <property type="match status" value="1"/>
</dbReference>
<dbReference type="OrthoDB" id="4288312at2"/>
<accession>A0A563E941</accession>
<gene>
    <name evidence="3" type="ORF">FGL98_03695</name>
</gene>
<sequence length="257" mass="25809">MSAIPTGDLAGRVALVTGSSRGIGAVIAADLAQHGAAVAVHGRDAAATSAVAAGIQRGGGTAIAVTGDVTRSSDLDHIREQVQATVGPVDVLVANAGGSHIAPGPIESITEDDWRAVIDGNLLATFLTLKAFLPGMKQRRRGSIITLGSSAGRRANGLAPAPYSAAKAGVILLTQQVAAQAGPFGVRANCLAPETILTESLRSRIPPAKQEAMAGAHPLRRLGTPDDVADAATFLAGERSAWITGAVLDITGGAALV</sequence>
<dbReference type="InterPro" id="IPR036291">
    <property type="entry name" value="NAD(P)-bd_dom_sf"/>
</dbReference>
<dbReference type="PANTHER" id="PTHR42879:SF2">
    <property type="entry name" value="3-OXOACYL-[ACYL-CARRIER-PROTEIN] REDUCTASE FABG"/>
    <property type="match status" value="1"/>
</dbReference>
<dbReference type="InterPro" id="IPR050259">
    <property type="entry name" value="SDR"/>
</dbReference>
<dbReference type="FunFam" id="3.40.50.720:FF:000084">
    <property type="entry name" value="Short-chain dehydrogenase reductase"/>
    <property type="match status" value="1"/>
</dbReference>
<dbReference type="InterPro" id="IPR002347">
    <property type="entry name" value="SDR_fam"/>
</dbReference>
<dbReference type="Gene3D" id="3.40.50.720">
    <property type="entry name" value="NAD(P)-binding Rossmann-like Domain"/>
    <property type="match status" value="1"/>
</dbReference>
<organism evidence="3 4">
    <name type="scientific">Leekyejoonella antrihumi</name>
    <dbReference type="NCBI Taxonomy" id="1660198"/>
    <lineage>
        <taxon>Bacteria</taxon>
        <taxon>Bacillati</taxon>
        <taxon>Actinomycetota</taxon>
        <taxon>Actinomycetes</taxon>
        <taxon>Micrococcales</taxon>
        <taxon>Dermacoccaceae</taxon>
        <taxon>Leekyejoonella</taxon>
    </lineage>
</organism>
<evidence type="ECO:0000256" key="2">
    <source>
        <dbReference type="ARBA" id="ARBA00023002"/>
    </source>
</evidence>
<keyword evidence="4" id="KW-1185">Reference proteome</keyword>
<dbReference type="Pfam" id="PF13561">
    <property type="entry name" value="adh_short_C2"/>
    <property type="match status" value="1"/>
</dbReference>
<dbReference type="Proteomes" id="UP000320244">
    <property type="component" value="Unassembled WGS sequence"/>
</dbReference>
<dbReference type="GO" id="GO:0016491">
    <property type="term" value="F:oxidoreductase activity"/>
    <property type="evidence" value="ECO:0007669"/>
    <property type="project" value="UniProtKB-KW"/>
</dbReference>
<dbReference type="AlphaFoldDB" id="A0A563E941"/>
<comment type="similarity">
    <text evidence="1">Belongs to the short-chain dehydrogenases/reductases (SDR) family.</text>
</comment>
<evidence type="ECO:0000313" key="4">
    <source>
        <dbReference type="Proteomes" id="UP000320244"/>
    </source>
</evidence>
<keyword evidence="2" id="KW-0560">Oxidoreductase</keyword>
<comment type="caution">
    <text evidence="3">The sequence shown here is derived from an EMBL/GenBank/DDBJ whole genome shotgun (WGS) entry which is preliminary data.</text>
</comment>
<dbReference type="PANTHER" id="PTHR42879">
    <property type="entry name" value="3-OXOACYL-(ACYL-CARRIER-PROTEIN) REDUCTASE"/>
    <property type="match status" value="1"/>
</dbReference>
<proteinExistence type="inferred from homology"/>